<gene>
    <name evidence="2" type="ORF">GCM10009639_03070</name>
</gene>
<keyword evidence="1" id="KW-0472">Membrane</keyword>
<name>A0ABP4I7H6_9ACTN</name>
<comment type="caution">
    <text evidence="2">The sequence shown here is derived from an EMBL/GenBank/DDBJ whole genome shotgun (WGS) entry which is preliminary data.</text>
</comment>
<accession>A0ABP4I7H6</accession>
<protein>
    <submittedName>
        <fullName evidence="2">Uncharacterized protein</fullName>
    </submittedName>
</protein>
<keyword evidence="1" id="KW-1133">Transmembrane helix</keyword>
<reference evidence="3" key="1">
    <citation type="journal article" date="2019" name="Int. J. Syst. Evol. Microbiol.">
        <title>The Global Catalogue of Microorganisms (GCM) 10K type strain sequencing project: providing services to taxonomists for standard genome sequencing and annotation.</title>
        <authorList>
            <consortium name="The Broad Institute Genomics Platform"/>
            <consortium name="The Broad Institute Genome Sequencing Center for Infectious Disease"/>
            <person name="Wu L."/>
            <person name="Ma J."/>
        </authorList>
    </citation>
    <scope>NUCLEOTIDE SEQUENCE [LARGE SCALE GENOMIC DNA]</scope>
    <source>
        <strain evidence="3">JCM 12393</strain>
    </source>
</reference>
<evidence type="ECO:0000313" key="3">
    <source>
        <dbReference type="Proteomes" id="UP001499863"/>
    </source>
</evidence>
<dbReference type="EMBL" id="BAAAKJ010000016">
    <property type="protein sequence ID" value="GAA1383138.1"/>
    <property type="molecule type" value="Genomic_DNA"/>
</dbReference>
<sequence length="48" mass="5497">MATPSDEEGGKTPRKRTQRLGGWVVVQILWIAIRHFLSSCWDDNGPTW</sequence>
<feature type="transmembrane region" description="Helical" evidence="1">
    <location>
        <begin position="20"/>
        <end position="37"/>
    </location>
</feature>
<evidence type="ECO:0000256" key="1">
    <source>
        <dbReference type="SAM" id="Phobius"/>
    </source>
</evidence>
<proteinExistence type="predicted"/>
<evidence type="ECO:0000313" key="2">
    <source>
        <dbReference type="EMBL" id="GAA1383138.1"/>
    </source>
</evidence>
<dbReference type="Proteomes" id="UP001499863">
    <property type="component" value="Unassembled WGS sequence"/>
</dbReference>
<keyword evidence="3" id="KW-1185">Reference proteome</keyword>
<organism evidence="2 3">
    <name type="scientific">Kitasatospora putterlickiae</name>
    <dbReference type="NCBI Taxonomy" id="221725"/>
    <lineage>
        <taxon>Bacteria</taxon>
        <taxon>Bacillati</taxon>
        <taxon>Actinomycetota</taxon>
        <taxon>Actinomycetes</taxon>
        <taxon>Kitasatosporales</taxon>
        <taxon>Streptomycetaceae</taxon>
        <taxon>Kitasatospora</taxon>
    </lineage>
</organism>
<dbReference type="RefSeq" id="WP_344324329.1">
    <property type="nucleotide sequence ID" value="NZ_BAAAKJ010000016.1"/>
</dbReference>
<keyword evidence="1" id="KW-0812">Transmembrane</keyword>